<feature type="non-terminal residue" evidence="1">
    <location>
        <position position="1"/>
    </location>
</feature>
<sequence>PTLSKAGKLLDREEAFRSNMAERIPILGRLVRASDRAYTVFLARLRADTFDNLATKLARTGTATEVDYKRLATVVNTLTGRGKQLGNEATAQFLNATLFSPQLLFARFRTPVDLARAPAAVRRELVGSVVSTFAVGMTGLALLKASGLADVQLDPRSSDFGKARIGNIRLDPWGGFQQLARYLAQITTGQRKATGSGNIRDADRIELGGDFLQSKLAPVPGLLLDLIRGRTFLGEEVSGTAKPEFDDAITSRLVPFVLQDINDGLRSAGLMGAAFGFPGVVGIGVQAFTTKADIQNDFAVQDFGKPWDQLTGIEQQQVEQVHAADFEQVRIRSEFDDVTDGINDDIRGREAELAQAIDAGHDPRQVTEALSELNRERQVRMNQAFKDFGFSDQADTDVVSEIFEKREEAVRFGIVDFQQLDQITDDALAQLTPDQRRMWDQRRRFVHDPSVQPRFDAKNLIAESGYWQLQREAFDRFQNQIVRADAGIQTYQQLDQAIRIATSEGNTGRARRLNGIKRRIDTRTARSRKTARRKDRLLDEALVIVYGLQPVR</sequence>
<gene>
    <name evidence="1" type="ORF">LCGC14_2261230</name>
</gene>
<proteinExistence type="predicted"/>
<reference evidence="1" key="1">
    <citation type="journal article" date="2015" name="Nature">
        <title>Complex archaea that bridge the gap between prokaryotes and eukaryotes.</title>
        <authorList>
            <person name="Spang A."/>
            <person name="Saw J.H."/>
            <person name="Jorgensen S.L."/>
            <person name="Zaremba-Niedzwiedzka K."/>
            <person name="Martijn J."/>
            <person name="Lind A.E."/>
            <person name="van Eijk R."/>
            <person name="Schleper C."/>
            <person name="Guy L."/>
            <person name="Ettema T.J."/>
        </authorList>
    </citation>
    <scope>NUCLEOTIDE SEQUENCE</scope>
</reference>
<comment type="caution">
    <text evidence="1">The sequence shown here is derived from an EMBL/GenBank/DDBJ whole genome shotgun (WGS) entry which is preliminary data.</text>
</comment>
<name>A0A0F9DM13_9ZZZZ</name>
<organism evidence="1">
    <name type="scientific">marine sediment metagenome</name>
    <dbReference type="NCBI Taxonomy" id="412755"/>
    <lineage>
        <taxon>unclassified sequences</taxon>
        <taxon>metagenomes</taxon>
        <taxon>ecological metagenomes</taxon>
    </lineage>
</organism>
<evidence type="ECO:0000313" key="1">
    <source>
        <dbReference type="EMBL" id="KKL54856.1"/>
    </source>
</evidence>
<protein>
    <submittedName>
        <fullName evidence="1">Uncharacterized protein</fullName>
    </submittedName>
</protein>
<dbReference type="AlphaFoldDB" id="A0A0F9DM13"/>
<dbReference type="EMBL" id="LAZR01031051">
    <property type="protein sequence ID" value="KKL54856.1"/>
    <property type="molecule type" value="Genomic_DNA"/>
</dbReference>
<accession>A0A0F9DM13</accession>